<dbReference type="SMART" id="SM00448">
    <property type="entry name" value="REC"/>
    <property type="match status" value="1"/>
</dbReference>
<dbReference type="Proteomes" id="UP000092598">
    <property type="component" value="Chromosome"/>
</dbReference>
<evidence type="ECO:0000256" key="3">
    <source>
        <dbReference type="ARBA" id="ARBA00023163"/>
    </source>
</evidence>
<keyword evidence="1" id="KW-0805">Transcription regulation</keyword>
<evidence type="ECO:0000256" key="1">
    <source>
        <dbReference type="ARBA" id="ARBA00023015"/>
    </source>
</evidence>
<keyword evidence="3" id="KW-0804">Transcription</keyword>
<keyword evidence="2" id="KW-0238">DNA-binding</keyword>
<dbReference type="InterPro" id="IPR016032">
    <property type="entry name" value="Sig_transdc_resp-reg_C-effctor"/>
</dbReference>
<evidence type="ECO:0000313" key="4">
    <source>
        <dbReference type="EMBL" id="ANS69067.1"/>
    </source>
</evidence>
<dbReference type="InterPro" id="IPR011006">
    <property type="entry name" value="CheY-like_superfamily"/>
</dbReference>
<dbReference type="RefSeq" id="WP_067442484.1">
    <property type="nucleotide sequence ID" value="NZ_CP016438.1"/>
</dbReference>
<dbReference type="EMBL" id="CP016438">
    <property type="protein sequence ID" value="ANS69067.1"/>
    <property type="molecule type" value="Genomic_DNA"/>
</dbReference>
<dbReference type="SMART" id="SM00421">
    <property type="entry name" value="HTH_LUXR"/>
    <property type="match status" value="1"/>
</dbReference>
<reference evidence="4 5" key="1">
    <citation type="submission" date="2016-07" db="EMBL/GenBank/DDBJ databases">
        <title>Enhancement of antibiotic productionsby engineered nitrateutilization in actinobacteria.</title>
        <authorList>
            <person name="Meng S.C."/>
        </authorList>
    </citation>
    <scope>NUCLEOTIDE SEQUENCE [LARGE SCALE GENOMIC DNA]</scope>
    <source>
        <strain evidence="4 5">NRRL 2936</strain>
    </source>
</reference>
<dbReference type="PROSITE" id="PS00622">
    <property type="entry name" value="HTH_LUXR_1"/>
    <property type="match status" value="1"/>
</dbReference>
<dbReference type="GO" id="GO:0003677">
    <property type="term" value="F:DNA binding"/>
    <property type="evidence" value="ECO:0007669"/>
    <property type="project" value="UniProtKB-KW"/>
</dbReference>
<dbReference type="PROSITE" id="PS50110">
    <property type="entry name" value="RESPONSE_REGULATORY"/>
    <property type="match status" value="1"/>
</dbReference>
<dbReference type="KEGG" id="sls:SLINC_6843"/>
<dbReference type="PANTHER" id="PTHR43214">
    <property type="entry name" value="TWO-COMPONENT RESPONSE REGULATOR"/>
    <property type="match status" value="1"/>
</dbReference>
<sequence length="236" mass="24546">MTTVLVVHGQSLQRLGLRLLLAAQPALTVIGEAAGAAEAIRTSERLHPDVVVMDGGGLGPSGVETVRRVARFSRVLLLSPSGDDAPMYAALRAGAGGFVLPDVTPEQLAAAVHAVAVGDAVVSPGLTRELIDAVRRERPVEVAAPDRAHRLDSLTGRERAVLTAVARGCSNAEIAERLSIAPTTVKSHVSHILTKIGARARVQAVTFAYETGLVRPAQPLPTPEPQRWAGALAAAA</sequence>
<dbReference type="CDD" id="cd06170">
    <property type="entry name" value="LuxR_C_like"/>
    <property type="match status" value="1"/>
</dbReference>
<name>A0A1B1MKK8_STRLN</name>
<dbReference type="PANTHER" id="PTHR43214:SF24">
    <property type="entry name" value="TRANSCRIPTIONAL REGULATORY PROTEIN NARL-RELATED"/>
    <property type="match status" value="1"/>
</dbReference>
<dbReference type="InterPro" id="IPR000792">
    <property type="entry name" value="Tscrpt_reg_LuxR_C"/>
</dbReference>
<evidence type="ECO:0000313" key="5">
    <source>
        <dbReference type="Proteomes" id="UP000092598"/>
    </source>
</evidence>
<dbReference type="Gene3D" id="3.40.50.2300">
    <property type="match status" value="1"/>
</dbReference>
<protein>
    <submittedName>
        <fullName evidence="4">AlnR6 two component response regulator</fullName>
    </submittedName>
</protein>
<dbReference type="GO" id="GO:0006355">
    <property type="term" value="P:regulation of DNA-templated transcription"/>
    <property type="evidence" value="ECO:0007669"/>
    <property type="project" value="InterPro"/>
</dbReference>
<dbReference type="InterPro" id="IPR001789">
    <property type="entry name" value="Sig_transdc_resp-reg_receiver"/>
</dbReference>
<dbReference type="InterPro" id="IPR039420">
    <property type="entry name" value="WalR-like"/>
</dbReference>
<dbReference type="PATRIC" id="fig|1915.4.peg.7546"/>
<gene>
    <name evidence="4" type="ORF">SLINC_6843</name>
</gene>
<keyword evidence="5" id="KW-1185">Reference proteome</keyword>
<dbReference type="SUPFAM" id="SSF52172">
    <property type="entry name" value="CheY-like"/>
    <property type="match status" value="1"/>
</dbReference>
<dbReference type="AlphaFoldDB" id="A0A1B1MKK8"/>
<dbReference type="SUPFAM" id="SSF46894">
    <property type="entry name" value="C-terminal effector domain of the bipartite response regulators"/>
    <property type="match status" value="1"/>
</dbReference>
<dbReference type="PRINTS" id="PR00038">
    <property type="entry name" value="HTHLUXR"/>
</dbReference>
<dbReference type="PROSITE" id="PS50043">
    <property type="entry name" value="HTH_LUXR_2"/>
    <property type="match status" value="1"/>
</dbReference>
<proteinExistence type="predicted"/>
<evidence type="ECO:0000256" key="2">
    <source>
        <dbReference type="ARBA" id="ARBA00023125"/>
    </source>
</evidence>
<accession>A0A1B1MKK8</accession>
<dbReference type="STRING" id="1915.SLINC_6843"/>
<dbReference type="OrthoDB" id="4297804at2"/>
<dbReference type="Pfam" id="PF00072">
    <property type="entry name" value="Response_reg"/>
    <property type="match status" value="1"/>
</dbReference>
<dbReference type="Pfam" id="PF00196">
    <property type="entry name" value="GerE"/>
    <property type="match status" value="1"/>
</dbReference>
<dbReference type="GO" id="GO:0000160">
    <property type="term" value="P:phosphorelay signal transduction system"/>
    <property type="evidence" value="ECO:0007669"/>
    <property type="project" value="InterPro"/>
</dbReference>
<organism evidence="4 5">
    <name type="scientific">Streptomyces lincolnensis</name>
    <dbReference type="NCBI Taxonomy" id="1915"/>
    <lineage>
        <taxon>Bacteria</taxon>
        <taxon>Bacillati</taxon>
        <taxon>Actinomycetota</taxon>
        <taxon>Actinomycetes</taxon>
        <taxon>Kitasatosporales</taxon>
        <taxon>Streptomycetaceae</taxon>
        <taxon>Streptomyces</taxon>
    </lineage>
</organism>